<evidence type="ECO:0000256" key="4">
    <source>
        <dbReference type="ARBA" id="ARBA00022722"/>
    </source>
</evidence>
<organism evidence="9 10">
    <name type="scientific">Aphidius gifuensis</name>
    <name type="common">Parasitoid wasp</name>
    <dbReference type="NCBI Taxonomy" id="684658"/>
    <lineage>
        <taxon>Eukaryota</taxon>
        <taxon>Metazoa</taxon>
        <taxon>Ecdysozoa</taxon>
        <taxon>Arthropoda</taxon>
        <taxon>Hexapoda</taxon>
        <taxon>Insecta</taxon>
        <taxon>Pterygota</taxon>
        <taxon>Neoptera</taxon>
        <taxon>Endopterygota</taxon>
        <taxon>Hymenoptera</taxon>
        <taxon>Apocrita</taxon>
        <taxon>Ichneumonoidea</taxon>
        <taxon>Braconidae</taxon>
        <taxon>Aphidiinae</taxon>
        <taxon>Aphidius</taxon>
    </lineage>
</organism>
<dbReference type="InterPro" id="IPR045249">
    <property type="entry name" value="HARBI1-like"/>
</dbReference>
<dbReference type="GO" id="GO:0046872">
    <property type="term" value="F:metal ion binding"/>
    <property type="evidence" value="ECO:0007669"/>
    <property type="project" value="UniProtKB-KW"/>
</dbReference>
<evidence type="ECO:0000256" key="6">
    <source>
        <dbReference type="ARBA" id="ARBA00022801"/>
    </source>
</evidence>
<comment type="caution">
    <text evidence="9">The sequence shown here is derived from an EMBL/GenBank/DDBJ whole genome shotgun (WGS) entry which is preliminary data.</text>
</comment>
<comment type="cofactor">
    <cofactor evidence="1">
        <name>a divalent metal cation</name>
        <dbReference type="ChEBI" id="CHEBI:60240"/>
    </cofactor>
</comment>
<evidence type="ECO:0000259" key="8">
    <source>
        <dbReference type="Pfam" id="PF13359"/>
    </source>
</evidence>
<keyword evidence="4" id="KW-0540">Nuclease</keyword>
<dbReference type="GO" id="GO:0005634">
    <property type="term" value="C:nucleus"/>
    <property type="evidence" value="ECO:0007669"/>
    <property type="project" value="UniProtKB-SubCell"/>
</dbReference>
<evidence type="ECO:0000313" key="10">
    <source>
        <dbReference type="Proteomes" id="UP000639338"/>
    </source>
</evidence>
<evidence type="ECO:0000256" key="3">
    <source>
        <dbReference type="ARBA" id="ARBA00006958"/>
    </source>
</evidence>
<comment type="subcellular location">
    <subcellularLocation>
        <location evidence="2">Nucleus</location>
    </subcellularLocation>
</comment>
<evidence type="ECO:0000256" key="7">
    <source>
        <dbReference type="ARBA" id="ARBA00023242"/>
    </source>
</evidence>
<dbReference type="InterPro" id="IPR027806">
    <property type="entry name" value="HARBI1_dom"/>
</dbReference>
<dbReference type="Pfam" id="PF13359">
    <property type="entry name" value="DDE_Tnp_4"/>
    <property type="match status" value="1"/>
</dbReference>
<gene>
    <name evidence="9" type="ORF">HCN44_010802</name>
</gene>
<keyword evidence="6" id="KW-0378">Hydrolase</keyword>
<sequence length="405" mass="46677">MDLEQAGVVVLQAIQHAIDTDSSSSSDEEEENNLMRRLIGVAREPNDIPIRVENYIDNVVFRSSPEIFQSHFRLTWEAYETIENEIGPTLNRNVNEFGFGRPCMPIRKQILSVLWLLATPESYRSIGDRFDMGKSSLFHSFQLVVQALNEIAPRVITWPSPERRQVIRQHLEEAGGLPNVVGAIDGTFIRIKAPRDDKEVYVTRKCCYAYTLQGICDHELKFIDVFSGYPGSVSDIRIFENSHIYHDIIGNQGQYFSQGEFIIGDKAYPVFDWCVAPFIDRGNLTQAQRNFNTALSRQRASIERCWSLLFGRFRRLKYLDMNRNDLIPGTIVACCVLHNICLDHGPGEMEEYEVEGRRYVLQNNDPPVERENRGIEEYDLEFHNIAGTAYRNQLCTRFNNRILPQ</sequence>
<proteinExistence type="inferred from homology"/>
<accession>A0A834Y437</accession>
<dbReference type="GO" id="GO:0004518">
    <property type="term" value="F:nuclease activity"/>
    <property type="evidence" value="ECO:0007669"/>
    <property type="project" value="UniProtKB-KW"/>
</dbReference>
<keyword evidence="10" id="KW-1185">Reference proteome</keyword>
<evidence type="ECO:0000256" key="1">
    <source>
        <dbReference type="ARBA" id="ARBA00001968"/>
    </source>
</evidence>
<keyword evidence="7" id="KW-0539">Nucleus</keyword>
<evidence type="ECO:0000256" key="5">
    <source>
        <dbReference type="ARBA" id="ARBA00022723"/>
    </source>
</evidence>
<protein>
    <recommendedName>
        <fullName evidence="8">DDE Tnp4 domain-containing protein</fullName>
    </recommendedName>
</protein>
<evidence type="ECO:0000256" key="2">
    <source>
        <dbReference type="ARBA" id="ARBA00004123"/>
    </source>
</evidence>
<dbReference type="AlphaFoldDB" id="A0A834Y437"/>
<evidence type="ECO:0000313" key="9">
    <source>
        <dbReference type="EMBL" id="KAF7996136.1"/>
    </source>
</evidence>
<dbReference type="OrthoDB" id="7695407at2759"/>
<comment type="similarity">
    <text evidence="3">Belongs to the HARBI1 family.</text>
</comment>
<feature type="domain" description="DDE Tnp4" evidence="8">
    <location>
        <begin position="184"/>
        <end position="339"/>
    </location>
</feature>
<dbReference type="GO" id="GO:0016787">
    <property type="term" value="F:hydrolase activity"/>
    <property type="evidence" value="ECO:0007669"/>
    <property type="project" value="UniProtKB-KW"/>
</dbReference>
<keyword evidence="5" id="KW-0479">Metal-binding</keyword>
<name>A0A834Y437_APHGI</name>
<dbReference type="EMBL" id="JACMRX010000002">
    <property type="protein sequence ID" value="KAF7996136.1"/>
    <property type="molecule type" value="Genomic_DNA"/>
</dbReference>
<dbReference type="PANTHER" id="PTHR22930:SF85">
    <property type="entry name" value="GH03217P-RELATED"/>
    <property type="match status" value="1"/>
</dbReference>
<dbReference type="Proteomes" id="UP000639338">
    <property type="component" value="Unassembled WGS sequence"/>
</dbReference>
<dbReference type="PANTHER" id="PTHR22930">
    <property type="match status" value="1"/>
</dbReference>
<reference evidence="9 10" key="1">
    <citation type="submission" date="2020-08" db="EMBL/GenBank/DDBJ databases">
        <title>Aphidius gifuensis genome sequencing and assembly.</title>
        <authorList>
            <person name="Du Z."/>
        </authorList>
    </citation>
    <scope>NUCLEOTIDE SEQUENCE [LARGE SCALE GENOMIC DNA]</scope>
    <source>
        <strain evidence="9">YNYX2018</strain>
        <tissue evidence="9">Adults</tissue>
    </source>
</reference>